<dbReference type="InterPro" id="IPR000834">
    <property type="entry name" value="Peptidase_M14"/>
</dbReference>
<keyword evidence="10" id="KW-0121">Carboxypeptidase</keyword>
<evidence type="ECO:0000313" key="10">
    <source>
        <dbReference type="EMBL" id="KAK3374694.1"/>
    </source>
</evidence>
<dbReference type="Proteomes" id="UP001285441">
    <property type="component" value="Unassembled WGS sequence"/>
</dbReference>
<dbReference type="GO" id="GO:0004181">
    <property type="term" value="F:metallocarboxypeptidase activity"/>
    <property type="evidence" value="ECO:0007669"/>
    <property type="project" value="InterPro"/>
</dbReference>
<dbReference type="PROSITE" id="PS52035">
    <property type="entry name" value="PEPTIDASE_M14"/>
    <property type="match status" value="1"/>
</dbReference>
<evidence type="ECO:0000256" key="3">
    <source>
        <dbReference type="ARBA" id="ARBA00022670"/>
    </source>
</evidence>
<comment type="caution">
    <text evidence="7">Lacks conserved residue(s) required for the propagation of feature annotation.</text>
</comment>
<feature type="signal peptide" evidence="8">
    <location>
        <begin position="1"/>
        <end position="18"/>
    </location>
</feature>
<dbReference type="EMBL" id="JAULSW010000007">
    <property type="protein sequence ID" value="KAK3374694.1"/>
    <property type="molecule type" value="Genomic_DNA"/>
</dbReference>
<evidence type="ECO:0000259" key="9">
    <source>
        <dbReference type="PROSITE" id="PS52035"/>
    </source>
</evidence>
<dbReference type="SUPFAM" id="SSF53187">
    <property type="entry name" value="Zn-dependent exopeptidases"/>
    <property type="match status" value="1"/>
</dbReference>
<dbReference type="PROSITE" id="PS51257">
    <property type="entry name" value="PROKAR_LIPOPROTEIN"/>
    <property type="match status" value="1"/>
</dbReference>
<evidence type="ECO:0000256" key="2">
    <source>
        <dbReference type="ARBA" id="ARBA00005988"/>
    </source>
</evidence>
<dbReference type="GO" id="GO:0008270">
    <property type="term" value="F:zinc ion binding"/>
    <property type="evidence" value="ECO:0007669"/>
    <property type="project" value="InterPro"/>
</dbReference>
<evidence type="ECO:0000256" key="5">
    <source>
        <dbReference type="ARBA" id="ARBA00022833"/>
    </source>
</evidence>
<dbReference type="SMART" id="SM00631">
    <property type="entry name" value="Zn_pept"/>
    <property type="match status" value="1"/>
</dbReference>
<dbReference type="Pfam" id="PF00246">
    <property type="entry name" value="Peptidase_M14"/>
    <property type="match status" value="1"/>
</dbReference>
<dbReference type="AlphaFoldDB" id="A0AAE0KDM7"/>
<dbReference type="Gene3D" id="3.40.630.10">
    <property type="entry name" value="Zn peptidases"/>
    <property type="match status" value="1"/>
</dbReference>
<keyword evidence="3" id="KW-0645">Protease</keyword>
<feature type="domain" description="Peptidase M14" evidence="9">
    <location>
        <begin position="79"/>
        <end position="444"/>
    </location>
</feature>
<sequence>MKTPLFLTFASHFLAASACLTELELKGGHIIDLTKSPLHRRQFNNFTRPSVPVTTGDRFNGGKFAPRGIGSQKNAVFDSILNVHEIQSAIKGLVKEFGVEYFETPYKTYENTTMFGAKIGGGKSNRDYHVLLQSGIHARERGGPDALIYLISDLLWAKREKKGLVYGGMSYTYDDVKSALDQGIVILPLVNPDGVAFDHATDLCWRKNRNASSATPGIPSSVGVDLNRNFGAAWDFRTKLAPTADLFGVSDDPESEVFHGTGPLSEAETRNVDWTMGQFPNLGWFVDLHSFAGVVLHGSCFDSNQARDKTQNMLNPAFDGKRGLVPDDEGHVYKEYVDQDRWDTQRITAAAMASAMVDATNSVAYAAKQSVHLYPTTGCASEHGNYRARVGKRNKDIHGFTIEFGDWNTQAVCPFYPDADRHRTNLIENAVGFMELLISAARMK</sequence>
<evidence type="ECO:0000256" key="8">
    <source>
        <dbReference type="SAM" id="SignalP"/>
    </source>
</evidence>
<keyword evidence="6" id="KW-0482">Metalloprotease</keyword>
<comment type="cofactor">
    <cofactor evidence="1">
        <name>Zn(2+)</name>
        <dbReference type="ChEBI" id="CHEBI:29105"/>
    </cofactor>
</comment>
<comment type="similarity">
    <text evidence="2 7">Belongs to the peptidase M14 family.</text>
</comment>
<keyword evidence="5" id="KW-0862">Zinc</keyword>
<reference evidence="10" key="2">
    <citation type="submission" date="2023-06" db="EMBL/GenBank/DDBJ databases">
        <authorList>
            <consortium name="Lawrence Berkeley National Laboratory"/>
            <person name="Haridas S."/>
            <person name="Hensen N."/>
            <person name="Bonometti L."/>
            <person name="Westerberg I."/>
            <person name="Brannstrom I.O."/>
            <person name="Guillou S."/>
            <person name="Cros-Aarteil S."/>
            <person name="Calhoun S."/>
            <person name="Kuo A."/>
            <person name="Mondo S."/>
            <person name="Pangilinan J."/>
            <person name="Riley R."/>
            <person name="LaButti K."/>
            <person name="Andreopoulos B."/>
            <person name="Lipzen A."/>
            <person name="Chen C."/>
            <person name="Yanf M."/>
            <person name="Daum C."/>
            <person name="Ng V."/>
            <person name="Clum A."/>
            <person name="Steindorff A."/>
            <person name="Ohm R."/>
            <person name="Martin F."/>
            <person name="Silar P."/>
            <person name="Natvig D."/>
            <person name="Lalanne C."/>
            <person name="Gautier V."/>
            <person name="Ament-velasquez S.L."/>
            <person name="Kruys A."/>
            <person name="Hutchinson M.I."/>
            <person name="Powell A.J."/>
            <person name="Barry K."/>
            <person name="Miller A.N."/>
            <person name="Grigoriev I.V."/>
            <person name="Debuchy R."/>
            <person name="Gladieux P."/>
            <person name="Thoren M.H."/>
            <person name="Johannesson H."/>
        </authorList>
    </citation>
    <scope>NUCLEOTIDE SEQUENCE</scope>
    <source>
        <strain evidence="10">CBS 232.78</strain>
    </source>
</reference>
<dbReference type="PANTHER" id="PTHR11705:SF143">
    <property type="entry name" value="SLL0236 PROTEIN"/>
    <property type="match status" value="1"/>
</dbReference>
<organism evidence="10 11">
    <name type="scientific">Podospora didyma</name>
    <dbReference type="NCBI Taxonomy" id="330526"/>
    <lineage>
        <taxon>Eukaryota</taxon>
        <taxon>Fungi</taxon>
        <taxon>Dikarya</taxon>
        <taxon>Ascomycota</taxon>
        <taxon>Pezizomycotina</taxon>
        <taxon>Sordariomycetes</taxon>
        <taxon>Sordariomycetidae</taxon>
        <taxon>Sordariales</taxon>
        <taxon>Podosporaceae</taxon>
        <taxon>Podospora</taxon>
    </lineage>
</organism>
<protein>
    <submittedName>
        <fullName evidence="10">Carboxypeptidase A</fullName>
    </submittedName>
</protein>
<feature type="chain" id="PRO_5042066532" evidence="8">
    <location>
        <begin position="19"/>
        <end position="444"/>
    </location>
</feature>
<reference evidence="10" key="1">
    <citation type="journal article" date="2023" name="Mol. Phylogenet. Evol.">
        <title>Genome-scale phylogeny and comparative genomics of the fungal order Sordariales.</title>
        <authorList>
            <person name="Hensen N."/>
            <person name="Bonometti L."/>
            <person name="Westerberg I."/>
            <person name="Brannstrom I.O."/>
            <person name="Guillou S."/>
            <person name="Cros-Aarteil S."/>
            <person name="Calhoun S."/>
            <person name="Haridas S."/>
            <person name="Kuo A."/>
            <person name="Mondo S."/>
            <person name="Pangilinan J."/>
            <person name="Riley R."/>
            <person name="LaButti K."/>
            <person name="Andreopoulos B."/>
            <person name="Lipzen A."/>
            <person name="Chen C."/>
            <person name="Yan M."/>
            <person name="Daum C."/>
            <person name="Ng V."/>
            <person name="Clum A."/>
            <person name="Steindorff A."/>
            <person name="Ohm R.A."/>
            <person name="Martin F."/>
            <person name="Silar P."/>
            <person name="Natvig D.O."/>
            <person name="Lalanne C."/>
            <person name="Gautier V."/>
            <person name="Ament-Velasquez S.L."/>
            <person name="Kruys A."/>
            <person name="Hutchinson M.I."/>
            <person name="Powell A.J."/>
            <person name="Barry K."/>
            <person name="Miller A.N."/>
            <person name="Grigoriev I.V."/>
            <person name="Debuchy R."/>
            <person name="Gladieux P."/>
            <person name="Hiltunen Thoren M."/>
            <person name="Johannesson H."/>
        </authorList>
    </citation>
    <scope>NUCLEOTIDE SEQUENCE</scope>
    <source>
        <strain evidence="10">CBS 232.78</strain>
    </source>
</reference>
<evidence type="ECO:0000256" key="1">
    <source>
        <dbReference type="ARBA" id="ARBA00001947"/>
    </source>
</evidence>
<evidence type="ECO:0000256" key="6">
    <source>
        <dbReference type="ARBA" id="ARBA00023049"/>
    </source>
</evidence>
<name>A0AAE0KDM7_9PEZI</name>
<evidence type="ECO:0000313" key="11">
    <source>
        <dbReference type="Proteomes" id="UP001285441"/>
    </source>
</evidence>
<gene>
    <name evidence="10" type="ORF">B0H63DRAFT_255510</name>
</gene>
<evidence type="ECO:0000256" key="7">
    <source>
        <dbReference type="PROSITE-ProRule" id="PRU01379"/>
    </source>
</evidence>
<dbReference type="GO" id="GO:0006508">
    <property type="term" value="P:proteolysis"/>
    <property type="evidence" value="ECO:0007669"/>
    <property type="project" value="UniProtKB-KW"/>
</dbReference>
<keyword evidence="11" id="KW-1185">Reference proteome</keyword>
<evidence type="ECO:0000256" key="4">
    <source>
        <dbReference type="ARBA" id="ARBA00022801"/>
    </source>
</evidence>
<dbReference type="PANTHER" id="PTHR11705">
    <property type="entry name" value="PROTEASE FAMILY M14 CARBOXYPEPTIDASE A,B"/>
    <property type="match status" value="1"/>
</dbReference>
<proteinExistence type="inferred from homology"/>
<keyword evidence="8" id="KW-0732">Signal</keyword>
<keyword evidence="4" id="KW-0378">Hydrolase</keyword>
<accession>A0AAE0KDM7</accession>
<comment type="caution">
    <text evidence="10">The sequence shown here is derived from an EMBL/GenBank/DDBJ whole genome shotgun (WGS) entry which is preliminary data.</text>
</comment>